<gene>
    <name evidence="1" type="ORF">EYF80_064009</name>
</gene>
<evidence type="ECO:0000313" key="2">
    <source>
        <dbReference type="Proteomes" id="UP000314294"/>
    </source>
</evidence>
<keyword evidence="2" id="KW-1185">Reference proteome</keyword>
<evidence type="ECO:0000313" key="1">
    <source>
        <dbReference type="EMBL" id="TNN25859.1"/>
    </source>
</evidence>
<reference evidence="1 2" key="1">
    <citation type="submission" date="2019-03" db="EMBL/GenBank/DDBJ databases">
        <title>First draft genome of Liparis tanakae, snailfish: a comprehensive survey of snailfish specific genes.</title>
        <authorList>
            <person name="Kim W."/>
            <person name="Song I."/>
            <person name="Jeong J.-H."/>
            <person name="Kim D."/>
            <person name="Kim S."/>
            <person name="Ryu S."/>
            <person name="Song J.Y."/>
            <person name="Lee S.K."/>
        </authorList>
    </citation>
    <scope>NUCLEOTIDE SEQUENCE [LARGE SCALE GENOMIC DNA]</scope>
    <source>
        <tissue evidence="1">Muscle</tissue>
    </source>
</reference>
<name>A0A4Z2EAL5_9TELE</name>
<comment type="caution">
    <text evidence="1">The sequence shown here is derived from an EMBL/GenBank/DDBJ whole genome shotgun (WGS) entry which is preliminary data.</text>
</comment>
<sequence length="100" mass="10105">MQSVTPSSDTPSAIVAAARPIQAVISPFCGACLCAACRARRVSSGCFLSLCLRRGGNGAPRGAPHNGNVRLSSCVTATPFTPGRVAARLAATSEVVCVCV</sequence>
<protein>
    <submittedName>
        <fullName evidence="1">Uncharacterized protein</fullName>
    </submittedName>
</protein>
<organism evidence="1 2">
    <name type="scientific">Liparis tanakae</name>
    <name type="common">Tanaka's snailfish</name>
    <dbReference type="NCBI Taxonomy" id="230148"/>
    <lineage>
        <taxon>Eukaryota</taxon>
        <taxon>Metazoa</taxon>
        <taxon>Chordata</taxon>
        <taxon>Craniata</taxon>
        <taxon>Vertebrata</taxon>
        <taxon>Euteleostomi</taxon>
        <taxon>Actinopterygii</taxon>
        <taxon>Neopterygii</taxon>
        <taxon>Teleostei</taxon>
        <taxon>Neoteleostei</taxon>
        <taxon>Acanthomorphata</taxon>
        <taxon>Eupercaria</taxon>
        <taxon>Perciformes</taxon>
        <taxon>Cottioidei</taxon>
        <taxon>Cottales</taxon>
        <taxon>Liparidae</taxon>
        <taxon>Liparis</taxon>
    </lineage>
</organism>
<dbReference type="Proteomes" id="UP000314294">
    <property type="component" value="Unassembled WGS sequence"/>
</dbReference>
<accession>A0A4Z2EAL5</accession>
<proteinExistence type="predicted"/>
<dbReference type="EMBL" id="SRLO01011486">
    <property type="protein sequence ID" value="TNN25859.1"/>
    <property type="molecule type" value="Genomic_DNA"/>
</dbReference>
<dbReference type="AlphaFoldDB" id="A0A4Z2EAL5"/>